<dbReference type="EMBL" id="CP010086">
    <property type="protein sequence ID" value="AJG98110.1"/>
    <property type="molecule type" value="Genomic_DNA"/>
</dbReference>
<gene>
    <name evidence="1" type="ORF">LF65_01499</name>
</gene>
<sequence>MKSSEIIDFLEDNDLAEVEEIKHKSNYVIIRFYYDFDKEELSAAKAYSTEESDFEPESDEWYNEYYIPYLRDIAVDNVESIIEEISDEFELESKYKEFGMENGNSGYFKFIAAFSEELTDIEMEDILNDYYE</sequence>
<accession>A0A0B5QAY8</accession>
<reference evidence="2" key="1">
    <citation type="submission" date="2014-12" db="EMBL/GenBank/DDBJ databases">
        <title>Genome sequence of Clostridium beijerinckii strain 59B.</title>
        <authorList>
            <person name="Little G.T."/>
            <person name="Minton N.P."/>
        </authorList>
    </citation>
    <scope>NUCLEOTIDE SEQUENCE [LARGE SCALE GENOMIC DNA]</scope>
    <source>
        <strain evidence="2">59B</strain>
    </source>
</reference>
<dbReference type="OrthoDB" id="1937284at2"/>
<dbReference type="Proteomes" id="UP000031866">
    <property type="component" value="Chromosome"/>
</dbReference>
<dbReference type="RefSeq" id="WP_017211485.1">
    <property type="nucleotide sequence ID" value="NZ_CP010086.2"/>
</dbReference>
<organism evidence="1 2">
    <name type="scientific">Clostridium beijerinckii</name>
    <name type="common">Clostridium MP</name>
    <dbReference type="NCBI Taxonomy" id="1520"/>
    <lineage>
        <taxon>Bacteria</taxon>
        <taxon>Bacillati</taxon>
        <taxon>Bacillota</taxon>
        <taxon>Clostridia</taxon>
        <taxon>Eubacteriales</taxon>
        <taxon>Clostridiaceae</taxon>
        <taxon>Clostridium</taxon>
    </lineage>
</organism>
<dbReference type="AlphaFoldDB" id="A0A0B5QAY8"/>
<evidence type="ECO:0000313" key="1">
    <source>
        <dbReference type="EMBL" id="AJG98110.1"/>
    </source>
</evidence>
<protein>
    <submittedName>
        <fullName evidence="1">Uncharacterized protein</fullName>
    </submittedName>
</protein>
<dbReference type="STRING" id="1520.LF65_01499"/>
<proteinExistence type="predicted"/>
<name>A0A0B5QAY8_CLOBE</name>
<evidence type="ECO:0000313" key="2">
    <source>
        <dbReference type="Proteomes" id="UP000031866"/>
    </source>
</evidence>
<dbReference type="KEGG" id="cbei:LF65_01499"/>